<feature type="compositionally biased region" description="Low complexity" evidence="1">
    <location>
        <begin position="109"/>
        <end position="129"/>
    </location>
</feature>
<dbReference type="EMBL" id="AYSA01000119">
    <property type="protein sequence ID" value="ESZ96889.1"/>
    <property type="molecule type" value="Genomic_DNA"/>
</dbReference>
<feature type="compositionally biased region" description="Low complexity" evidence="1">
    <location>
        <begin position="10"/>
        <end position="45"/>
    </location>
</feature>
<accession>W9CQL0</accession>
<comment type="caution">
    <text evidence="2">The sequence shown here is derived from an EMBL/GenBank/DDBJ whole genome shotgun (WGS) entry which is preliminary data.</text>
</comment>
<sequence>MSAKEKKPAPKSSSSRIDNSTSTSTSTSNSIAHRAAASTSTSTSAKSQNSDHKTPTSASIISQSPSPSPPSSSEITAPPRVRLPRHSSKAANHPPSEFPRSNTPTTLHPRPQSQSRSRSRSQSPPRSKTPSPPILAPISHDPSHSSHSSPSSPTPQTNHLTTALLHTRETLHLLQTAHTTLHNTYLATDSTLRLLRNTHANCPRPSDVQSRIGALMLDRDAFREAYNEAMGEMRAKDEEMMALRGQVRGLKEWVSSSGRGGVGGEQVTDEVVGERMQWIGNALQNWVISNFRRGKIDLDKASNNIRQQLEQWVPMYQHLATTSKINFLQSLVSSLLVFDIFQAYFVGLPEQQALELAKTEITLGSYGSEEAMNQWRSTTLGILLNEAPEKLKSETATVVNTVVAQLNRLLDPICDVPSSEARDQSLKIIINTAIDLARLLRVQKASFSIMMPVIEHHQRTMFDEERMEDIGGEDEDNLNEREISCVTFPGIMKAGDENGERNHLVNIVTKMKVLCAPD</sequence>
<proteinExistence type="predicted"/>
<feature type="region of interest" description="Disordered" evidence="1">
    <location>
        <begin position="1"/>
        <end position="158"/>
    </location>
</feature>
<evidence type="ECO:0000256" key="1">
    <source>
        <dbReference type="SAM" id="MobiDB-lite"/>
    </source>
</evidence>
<dbReference type="OrthoDB" id="5328813at2759"/>
<organism evidence="2 3">
    <name type="scientific">Sclerotinia borealis (strain F-4128)</name>
    <dbReference type="NCBI Taxonomy" id="1432307"/>
    <lineage>
        <taxon>Eukaryota</taxon>
        <taxon>Fungi</taxon>
        <taxon>Dikarya</taxon>
        <taxon>Ascomycota</taxon>
        <taxon>Pezizomycotina</taxon>
        <taxon>Leotiomycetes</taxon>
        <taxon>Helotiales</taxon>
        <taxon>Sclerotiniaceae</taxon>
        <taxon>Sclerotinia</taxon>
    </lineage>
</organism>
<evidence type="ECO:0000313" key="3">
    <source>
        <dbReference type="Proteomes" id="UP000019487"/>
    </source>
</evidence>
<feature type="compositionally biased region" description="Low complexity" evidence="1">
    <location>
        <begin position="55"/>
        <end position="79"/>
    </location>
</feature>
<keyword evidence="3" id="KW-1185">Reference proteome</keyword>
<evidence type="ECO:0000313" key="2">
    <source>
        <dbReference type="EMBL" id="ESZ96889.1"/>
    </source>
</evidence>
<name>W9CQL0_SCLBF</name>
<dbReference type="AlphaFoldDB" id="W9CQL0"/>
<evidence type="ECO:0008006" key="4">
    <source>
        <dbReference type="Google" id="ProtNLM"/>
    </source>
</evidence>
<gene>
    <name evidence="2" type="ORF">SBOR_2754</name>
</gene>
<dbReference type="Proteomes" id="UP000019487">
    <property type="component" value="Unassembled WGS sequence"/>
</dbReference>
<protein>
    <recommendedName>
        <fullName evidence="4">Involucrin repeat protein</fullName>
    </recommendedName>
</protein>
<reference evidence="2 3" key="1">
    <citation type="journal article" date="2014" name="Genome Announc.">
        <title>Draft genome sequence of Sclerotinia borealis, a psychrophilic plant pathogenic fungus.</title>
        <authorList>
            <person name="Mardanov A.V."/>
            <person name="Beletsky A.V."/>
            <person name="Kadnikov V.V."/>
            <person name="Ignatov A.N."/>
            <person name="Ravin N.V."/>
        </authorList>
    </citation>
    <scope>NUCLEOTIDE SEQUENCE [LARGE SCALE GENOMIC DNA]</scope>
    <source>
        <strain evidence="3">F-4157</strain>
    </source>
</reference>
<dbReference type="HOGENOM" id="CLU_019744_2_0_1"/>